<protein>
    <recommendedName>
        <fullName evidence="2">Ribosomal silencing factor RsfS</fullName>
    </recommendedName>
</protein>
<organism evidence="3 4">
    <name type="scientific">Limnoraphis robusta CCNP1315</name>
    <dbReference type="NCBI Taxonomy" id="3110306"/>
    <lineage>
        <taxon>Bacteria</taxon>
        <taxon>Bacillati</taxon>
        <taxon>Cyanobacteriota</taxon>
        <taxon>Cyanophyceae</taxon>
        <taxon>Oscillatoriophycideae</taxon>
        <taxon>Oscillatoriales</taxon>
        <taxon>Sirenicapillariaceae</taxon>
        <taxon>Limnoraphis</taxon>
    </lineage>
</organism>
<dbReference type="PANTHER" id="PTHR21043">
    <property type="entry name" value="IOJAP SUPERFAMILY ORTHOLOG"/>
    <property type="match status" value="1"/>
</dbReference>
<dbReference type="Proteomes" id="UP001301728">
    <property type="component" value="Unassembled WGS sequence"/>
</dbReference>
<dbReference type="EMBL" id="JAYGHT010000134">
    <property type="protein sequence ID" value="MEA5521552.1"/>
    <property type="molecule type" value="Genomic_DNA"/>
</dbReference>
<keyword evidence="2" id="KW-0963">Cytoplasm</keyword>
<dbReference type="RefSeq" id="WP_323272787.1">
    <property type="nucleotide sequence ID" value="NZ_JAYGHT010000134.1"/>
</dbReference>
<dbReference type="Pfam" id="PF02410">
    <property type="entry name" value="RsfS"/>
    <property type="match status" value="1"/>
</dbReference>
<keyword evidence="2" id="KW-0678">Repressor</keyword>
<name>A0ABU5U2Y2_9CYAN</name>
<comment type="caution">
    <text evidence="3">The sequence shown here is derived from an EMBL/GenBank/DDBJ whole genome shotgun (WGS) entry which is preliminary data.</text>
</comment>
<comment type="subunit">
    <text evidence="2">Interacts with ribosomal protein uL14 (rplN).</text>
</comment>
<dbReference type="InterPro" id="IPR004394">
    <property type="entry name" value="Iojap/RsfS/C7orf30"/>
</dbReference>
<evidence type="ECO:0000256" key="2">
    <source>
        <dbReference type="HAMAP-Rule" id="MF_01477"/>
    </source>
</evidence>
<evidence type="ECO:0000313" key="3">
    <source>
        <dbReference type="EMBL" id="MEA5521552.1"/>
    </source>
</evidence>
<proteinExistence type="inferred from homology"/>
<keyword evidence="4" id="KW-1185">Reference proteome</keyword>
<keyword evidence="2" id="KW-0810">Translation regulation</keyword>
<accession>A0ABU5U2Y2</accession>
<comment type="function">
    <text evidence="2">Functions as a ribosomal silencing factor. Interacts with ribosomal protein uL14 (rplN), blocking formation of intersubunit bridge B8. Prevents association of the 30S and 50S ribosomal subunits and the formation of functional ribosomes, thus repressing translation.</text>
</comment>
<dbReference type="PANTHER" id="PTHR21043:SF0">
    <property type="entry name" value="MITOCHONDRIAL ASSEMBLY OF RIBOSOMAL LARGE SUBUNIT PROTEIN 1"/>
    <property type="match status" value="1"/>
</dbReference>
<reference evidence="3 4" key="1">
    <citation type="submission" date="2023-12" db="EMBL/GenBank/DDBJ databases">
        <title>Baltic Sea Cyanobacteria.</title>
        <authorList>
            <person name="Delbaje E."/>
            <person name="Fewer D.P."/>
            <person name="Shishido T.K."/>
        </authorList>
    </citation>
    <scope>NUCLEOTIDE SEQUENCE [LARGE SCALE GENOMIC DNA]</scope>
    <source>
        <strain evidence="3 4">CCNP 1315</strain>
    </source>
</reference>
<evidence type="ECO:0000313" key="4">
    <source>
        <dbReference type="Proteomes" id="UP001301728"/>
    </source>
</evidence>
<dbReference type="NCBIfam" id="TIGR00090">
    <property type="entry name" value="rsfS_iojap_ybeB"/>
    <property type="match status" value="1"/>
</dbReference>
<comment type="subcellular location">
    <subcellularLocation>
        <location evidence="2">Cytoplasm</location>
    </subcellularLocation>
</comment>
<dbReference type="InterPro" id="IPR043519">
    <property type="entry name" value="NT_sf"/>
</dbReference>
<dbReference type="HAMAP" id="MF_01477">
    <property type="entry name" value="Iojap_RsfS"/>
    <property type="match status" value="1"/>
</dbReference>
<comment type="similarity">
    <text evidence="1 2">Belongs to the Iojap/RsfS family.</text>
</comment>
<dbReference type="SUPFAM" id="SSF81301">
    <property type="entry name" value="Nucleotidyltransferase"/>
    <property type="match status" value="1"/>
</dbReference>
<gene>
    <name evidence="2 3" type="primary">rsfS</name>
    <name evidence="3" type="ORF">VB854_21675</name>
</gene>
<dbReference type="Gene3D" id="3.30.460.10">
    <property type="entry name" value="Beta Polymerase, domain 2"/>
    <property type="match status" value="1"/>
</dbReference>
<evidence type="ECO:0000256" key="1">
    <source>
        <dbReference type="ARBA" id="ARBA00010574"/>
    </source>
</evidence>
<sequence>MLNHAKAEYYTHSTTPELEIDDERTLETVRLVALAAEDRKAEEITVLKVSEISYLADYFVIVTGFSTVQVRAIYQAIAKQVEQDTQRVPLSIEGQREGTWILMDYGDVIVHIMLPEEREFYSLEAFWGHAERIDVLTLL</sequence>